<gene>
    <name evidence="1" type="ORF">N7U66_00040</name>
</gene>
<organism evidence="1 2">
    <name type="scientific">Lacinutrix neustonica</name>
    <dbReference type="NCBI Taxonomy" id="2980107"/>
    <lineage>
        <taxon>Bacteria</taxon>
        <taxon>Pseudomonadati</taxon>
        <taxon>Bacteroidota</taxon>
        <taxon>Flavobacteriia</taxon>
        <taxon>Flavobacteriales</taxon>
        <taxon>Flavobacteriaceae</taxon>
        <taxon>Lacinutrix</taxon>
    </lineage>
</organism>
<name>A0A9E8MV94_9FLAO</name>
<dbReference type="EMBL" id="CP113088">
    <property type="protein sequence ID" value="WAC02227.1"/>
    <property type="molecule type" value="Genomic_DNA"/>
</dbReference>
<dbReference type="InterPro" id="IPR025667">
    <property type="entry name" value="SprB_repeat"/>
</dbReference>
<dbReference type="KEGG" id="lnu:N7U66_00040"/>
<evidence type="ECO:0000313" key="1">
    <source>
        <dbReference type="EMBL" id="WAC02227.1"/>
    </source>
</evidence>
<keyword evidence="2" id="KW-1185">Reference proteome</keyword>
<accession>A0A9E8MV94</accession>
<evidence type="ECO:0000313" key="2">
    <source>
        <dbReference type="Proteomes" id="UP001164705"/>
    </source>
</evidence>
<sequence length="681" mass="70647">MLPNGAPQVPNIFTITAPGTYYFQVNDLDTGCTFATAPFTVAPFDNTDVVATATTPVTCFGDTNGVLEINVSGYTGNYTYEVFDDSGASVGGVVAANTATNPQVITGLSGGNYTVEVVETDSPFCTTTTNTVTIGSPASPLNVVATETSNVTCTNNQGTINAVASGGWGSYEYELTGTATVAYSTNGIFTDLAAGSYTVNVRDASGCIASDTVILTAPTPITAPDPMNTTLSCFGDQNGVITVSGVSGGQGGNYTYILNTTSPVPSASGPQSSPVFGGLGAGTYSVSVTDGYNCIWTSSPIDIFQPTPVDANLIMDTRQTCSTPTATLVLDANGGTGPYTYSDDITFTTASAPFASSVTISVPVGTYSYYIQDANGCISSVSNDIIIEPIPALTVDLSESSTVIGCFGDDTGIIEATAQGGLGNYVYTLEDTMGNTIAATQSSPGVFTGLFYGDYVVYVSGAGNCEVREPITITQEPTAALVATPNTQNITCAGSNNGFFEITSVTGGTGIIKYAISPQLNQFFDIGVVQNDLSAGYYEVYVIDANGCSFFLDFTISEPAILAPVIDESSVQEVDCNGDADGAFTLNITGGTLPYSWSLDDYNAPVYTQGTATQTQVVFANLSSGVHTVYIRDAQGCEAEVSRTFNSVTINPKPLSIIIATIMHPVIPLRLLSMIVLQTQD</sequence>
<protein>
    <submittedName>
        <fullName evidence="1">SprB repeat-containing protein</fullName>
    </submittedName>
</protein>
<dbReference type="AlphaFoldDB" id="A0A9E8MV94"/>
<dbReference type="Pfam" id="PF13573">
    <property type="entry name" value="SprB"/>
    <property type="match status" value="6"/>
</dbReference>
<reference evidence="1" key="1">
    <citation type="submission" date="2022-11" db="EMBL/GenBank/DDBJ databases">
        <title>Lacinutrix neustonica HL-RS19T sp. nov., isolated from the surface microlayer sample of brackish Lake Shihwa.</title>
        <authorList>
            <person name="Choi J.Y."/>
            <person name="Hwang C.Y."/>
        </authorList>
    </citation>
    <scope>NUCLEOTIDE SEQUENCE</scope>
    <source>
        <strain evidence="1">HL-RS19</strain>
    </source>
</reference>
<proteinExistence type="predicted"/>
<dbReference type="Proteomes" id="UP001164705">
    <property type="component" value="Chromosome"/>
</dbReference>
<dbReference type="RefSeq" id="WP_267676821.1">
    <property type="nucleotide sequence ID" value="NZ_CP113088.1"/>
</dbReference>